<dbReference type="STRING" id="4829.A0A163K304"/>
<reference evidence="1" key="1">
    <citation type="submission" date="2016-04" db="EMBL/GenBank/DDBJ databases">
        <authorList>
            <person name="Evans L.H."/>
            <person name="Alamgir A."/>
            <person name="Owens N."/>
            <person name="Weber N.D."/>
            <person name="Virtaneva K."/>
            <person name="Barbian K."/>
            <person name="Babar A."/>
            <person name="Rosenke K."/>
        </authorList>
    </citation>
    <scope>NUCLEOTIDE SEQUENCE [LARGE SCALE GENOMIC DNA]</scope>
    <source>
        <strain evidence="1">CBS 101.48</strain>
    </source>
</reference>
<dbReference type="Gene3D" id="3.10.10.10">
    <property type="entry name" value="HIV Type 1 Reverse Transcriptase, subunit A, domain 1"/>
    <property type="match status" value="1"/>
</dbReference>
<dbReference type="EMBL" id="LT554492">
    <property type="protein sequence ID" value="SAM06166.1"/>
    <property type="molecule type" value="Genomic_DNA"/>
</dbReference>
<proteinExistence type="predicted"/>
<keyword evidence="2" id="KW-1185">Reference proteome</keyword>
<gene>
    <name evidence="1" type="primary">ABSGL_12042.1 scaffold 12370</name>
</gene>
<dbReference type="InParanoid" id="A0A163K304"/>
<dbReference type="OrthoDB" id="2246976at2759"/>
<sequence length="211" mass="23228">MHLSVWVENFALSTCVSKKVVLGIVHAWLDLVQRMRRQTRPRIWNDTGTNHEWITMRRGERRNSLCWPVLGVSVLNVSGVERMDCPDIQELVDGSGVVDPDIKNLLLRYGGAFVEISGVGVVDSTHGVDLVDGGTPIKAKPYRLSWEEDKYLAKELKSMVDNGLIRPSGVWCSPIFFFGLLLHIDDLLGALAGSSNLPTTDAPACNVDGGT</sequence>
<dbReference type="AlphaFoldDB" id="A0A163K304"/>
<protein>
    <submittedName>
        <fullName evidence="1">Uncharacterized protein</fullName>
    </submittedName>
</protein>
<evidence type="ECO:0000313" key="2">
    <source>
        <dbReference type="Proteomes" id="UP000078561"/>
    </source>
</evidence>
<dbReference type="InterPro" id="IPR043502">
    <property type="entry name" value="DNA/RNA_pol_sf"/>
</dbReference>
<dbReference type="SUPFAM" id="SSF56672">
    <property type="entry name" value="DNA/RNA polymerases"/>
    <property type="match status" value="1"/>
</dbReference>
<accession>A0A163K304</accession>
<organism evidence="1">
    <name type="scientific">Absidia glauca</name>
    <name type="common">Pin mould</name>
    <dbReference type="NCBI Taxonomy" id="4829"/>
    <lineage>
        <taxon>Eukaryota</taxon>
        <taxon>Fungi</taxon>
        <taxon>Fungi incertae sedis</taxon>
        <taxon>Mucoromycota</taxon>
        <taxon>Mucoromycotina</taxon>
        <taxon>Mucoromycetes</taxon>
        <taxon>Mucorales</taxon>
        <taxon>Cunninghamellaceae</taxon>
        <taxon>Absidia</taxon>
    </lineage>
</organism>
<dbReference type="Proteomes" id="UP000078561">
    <property type="component" value="Unassembled WGS sequence"/>
</dbReference>
<evidence type="ECO:0000313" key="1">
    <source>
        <dbReference type="EMBL" id="SAM06166.1"/>
    </source>
</evidence>
<name>A0A163K304_ABSGL</name>